<dbReference type="SUPFAM" id="SSF48403">
    <property type="entry name" value="Ankyrin repeat"/>
    <property type="match status" value="1"/>
</dbReference>
<dbReference type="SMART" id="SM00248">
    <property type="entry name" value="ANK"/>
    <property type="match status" value="4"/>
</dbReference>
<evidence type="ECO:0000256" key="3">
    <source>
        <dbReference type="PROSITE-ProRule" id="PRU00023"/>
    </source>
</evidence>
<accession>A0ABQ9J076</accession>
<dbReference type="PROSITE" id="PS50088">
    <property type="entry name" value="ANK_REPEAT"/>
    <property type="match status" value="2"/>
</dbReference>
<dbReference type="Proteomes" id="UP001162164">
    <property type="component" value="Unassembled WGS sequence"/>
</dbReference>
<keyword evidence="6" id="KW-1185">Reference proteome</keyword>
<evidence type="ECO:0000256" key="2">
    <source>
        <dbReference type="ARBA" id="ARBA00023043"/>
    </source>
</evidence>
<reference evidence="5" key="1">
    <citation type="journal article" date="2023" name="Insect Mol. Biol.">
        <title>Genome sequencing provides insights into the evolution of gene families encoding plant cell wall-degrading enzymes in longhorned beetles.</title>
        <authorList>
            <person name="Shin N.R."/>
            <person name="Okamura Y."/>
            <person name="Kirsch R."/>
            <person name="Pauchet Y."/>
        </authorList>
    </citation>
    <scope>NUCLEOTIDE SEQUENCE</scope>
    <source>
        <strain evidence="5">MMC_N1</strain>
    </source>
</reference>
<dbReference type="PANTHER" id="PTHR24201">
    <property type="entry name" value="ANK_REP_REGION DOMAIN-CONTAINING PROTEIN"/>
    <property type="match status" value="1"/>
</dbReference>
<gene>
    <name evidence="5" type="ORF">NQ317_017611</name>
</gene>
<organism evidence="5 6">
    <name type="scientific">Molorchus minor</name>
    <dbReference type="NCBI Taxonomy" id="1323400"/>
    <lineage>
        <taxon>Eukaryota</taxon>
        <taxon>Metazoa</taxon>
        <taxon>Ecdysozoa</taxon>
        <taxon>Arthropoda</taxon>
        <taxon>Hexapoda</taxon>
        <taxon>Insecta</taxon>
        <taxon>Pterygota</taxon>
        <taxon>Neoptera</taxon>
        <taxon>Endopterygota</taxon>
        <taxon>Coleoptera</taxon>
        <taxon>Polyphaga</taxon>
        <taxon>Cucujiformia</taxon>
        <taxon>Chrysomeloidea</taxon>
        <taxon>Cerambycidae</taxon>
        <taxon>Lamiinae</taxon>
        <taxon>Monochamini</taxon>
        <taxon>Molorchus</taxon>
    </lineage>
</organism>
<dbReference type="EMBL" id="JAPWTJ010001654">
    <property type="protein sequence ID" value="KAJ8970249.1"/>
    <property type="molecule type" value="Genomic_DNA"/>
</dbReference>
<dbReference type="Pfam" id="PF12796">
    <property type="entry name" value="Ank_2"/>
    <property type="match status" value="1"/>
</dbReference>
<dbReference type="InterPro" id="IPR036770">
    <property type="entry name" value="Ankyrin_rpt-contain_sf"/>
</dbReference>
<name>A0ABQ9J076_9CUCU</name>
<feature type="region of interest" description="Disordered" evidence="4">
    <location>
        <begin position="129"/>
        <end position="155"/>
    </location>
</feature>
<sequence>MSTNRFHKAAKDGLLEVLKEATKRDCNCRDEQGMTPTLYAAFHGNLEALRLLCGRGGDPDKADLFGNTALHLAAAQGHKHIVTFLINFGTNIYATDVDGRTAQELAGINNRDDILRFIDGVHAKLEATDKKKAKAMQEKAREDAKKRVKVRKCDK</sequence>
<evidence type="ECO:0000256" key="4">
    <source>
        <dbReference type="SAM" id="MobiDB-lite"/>
    </source>
</evidence>
<evidence type="ECO:0000313" key="5">
    <source>
        <dbReference type="EMBL" id="KAJ8970249.1"/>
    </source>
</evidence>
<evidence type="ECO:0000313" key="6">
    <source>
        <dbReference type="Proteomes" id="UP001162164"/>
    </source>
</evidence>
<dbReference type="InterPro" id="IPR050776">
    <property type="entry name" value="Ank_Repeat/CDKN_Inhibitor"/>
</dbReference>
<dbReference type="PROSITE" id="PS50297">
    <property type="entry name" value="ANK_REP_REGION"/>
    <property type="match status" value="2"/>
</dbReference>
<feature type="repeat" description="ANK" evidence="3">
    <location>
        <begin position="32"/>
        <end position="64"/>
    </location>
</feature>
<feature type="repeat" description="ANK" evidence="3">
    <location>
        <begin position="65"/>
        <end position="97"/>
    </location>
</feature>
<proteinExistence type="predicted"/>
<protein>
    <submittedName>
        <fullName evidence="5">Uncharacterized protein</fullName>
    </submittedName>
</protein>
<evidence type="ECO:0000256" key="1">
    <source>
        <dbReference type="ARBA" id="ARBA00022737"/>
    </source>
</evidence>
<keyword evidence="1" id="KW-0677">Repeat</keyword>
<dbReference type="InterPro" id="IPR002110">
    <property type="entry name" value="Ankyrin_rpt"/>
</dbReference>
<dbReference type="Gene3D" id="1.25.40.20">
    <property type="entry name" value="Ankyrin repeat-containing domain"/>
    <property type="match status" value="1"/>
</dbReference>
<keyword evidence="2 3" id="KW-0040">ANK repeat</keyword>
<comment type="caution">
    <text evidence="5">The sequence shown here is derived from an EMBL/GenBank/DDBJ whole genome shotgun (WGS) entry which is preliminary data.</text>
</comment>